<dbReference type="CDD" id="cd02980">
    <property type="entry name" value="TRX_Fd_family"/>
    <property type="match status" value="1"/>
</dbReference>
<gene>
    <name evidence="1" type="ORF">LUCI_1457</name>
</gene>
<protein>
    <recommendedName>
        <fullName evidence="3">Thioredoxin-like fold</fullName>
    </recommendedName>
</protein>
<dbReference type="Gene3D" id="3.40.30.10">
    <property type="entry name" value="Glutaredoxin"/>
    <property type="match status" value="1"/>
</dbReference>
<dbReference type="SUPFAM" id="SSF52833">
    <property type="entry name" value="Thioredoxin-like"/>
    <property type="match status" value="1"/>
</dbReference>
<organism evidence="1 2">
    <name type="scientific">Lucifera butyrica</name>
    <dbReference type="NCBI Taxonomy" id="1351585"/>
    <lineage>
        <taxon>Bacteria</taxon>
        <taxon>Bacillati</taxon>
        <taxon>Bacillota</taxon>
        <taxon>Negativicutes</taxon>
        <taxon>Veillonellales</taxon>
        <taxon>Veillonellaceae</taxon>
        <taxon>Lucifera</taxon>
    </lineage>
</organism>
<accession>A0A498R490</accession>
<keyword evidence="2" id="KW-1185">Reference proteome</keyword>
<name>A0A498R490_9FIRM</name>
<sequence length="93" mass="10177">MTKISICVGSACHLRGAHGVLSAFNTLMEKYQVQGSIDIEGNFCQGRCTEGVVIKINDEVITNVAKEKVHDIFVNKVLGCEVNEDHCNPKSKL</sequence>
<dbReference type="OrthoDB" id="9807975at2"/>
<evidence type="ECO:0008006" key="3">
    <source>
        <dbReference type="Google" id="ProtNLM"/>
    </source>
</evidence>
<proteinExistence type="predicted"/>
<dbReference type="RefSeq" id="WP_122627176.1">
    <property type="nucleotide sequence ID" value="NZ_UPPP01000061.1"/>
</dbReference>
<dbReference type="EMBL" id="UPPP01000061">
    <property type="protein sequence ID" value="VBB06241.1"/>
    <property type="molecule type" value="Genomic_DNA"/>
</dbReference>
<evidence type="ECO:0000313" key="2">
    <source>
        <dbReference type="Proteomes" id="UP000277811"/>
    </source>
</evidence>
<evidence type="ECO:0000313" key="1">
    <source>
        <dbReference type="EMBL" id="VBB06241.1"/>
    </source>
</evidence>
<dbReference type="InterPro" id="IPR036249">
    <property type="entry name" value="Thioredoxin-like_sf"/>
</dbReference>
<reference evidence="1 2" key="1">
    <citation type="submission" date="2018-06" db="EMBL/GenBank/DDBJ databases">
        <authorList>
            <person name="Strepis N."/>
        </authorList>
    </citation>
    <scope>NUCLEOTIDE SEQUENCE [LARGE SCALE GENOMIC DNA]</scope>
    <source>
        <strain evidence="1">LUCI</strain>
    </source>
</reference>
<dbReference type="Pfam" id="PF01257">
    <property type="entry name" value="2Fe-2S_thioredx"/>
    <property type="match status" value="1"/>
</dbReference>
<dbReference type="AlphaFoldDB" id="A0A498R490"/>
<dbReference type="Proteomes" id="UP000277811">
    <property type="component" value="Unassembled WGS sequence"/>
</dbReference>